<comment type="catalytic activity">
    <reaction evidence="1">
        <text>Hydrolysis of terminal non-reducing alpha-L-arabinofuranoside residues in alpha-L-arabinosides.</text>
        <dbReference type="EC" id="3.2.1.55"/>
    </reaction>
</comment>
<evidence type="ECO:0000256" key="3">
    <source>
        <dbReference type="ARBA" id="ARBA00007186"/>
    </source>
</evidence>
<comment type="caution">
    <text evidence="10">The sequence shown here is derived from an EMBL/GenBank/DDBJ whole genome shotgun (WGS) entry which is preliminary data.</text>
</comment>
<gene>
    <name evidence="10" type="ORF">CROQUDRAFT_77513</name>
</gene>
<dbReference type="OrthoDB" id="406864at2759"/>
<feature type="chain" id="PRO_5040481096" description="non-reducing end alpha-L-arabinofuranosidase" evidence="8">
    <location>
        <begin position="24"/>
        <end position="648"/>
    </location>
</feature>
<dbReference type="PANTHER" id="PTHR31776:SF0">
    <property type="entry name" value="ALPHA-L-ARABINOFURANOSIDASE 1"/>
    <property type="match status" value="1"/>
</dbReference>
<dbReference type="InterPro" id="IPR017853">
    <property type="entry name" value="GH"/>
</dbReference>
<dbReference type="SUPFAM" id="SSF51445">
    <property type="entry name" value="(Trans)glycosidases"/>
    <property type="match status" value="1"/>
</dbReference>
<dbReference type="Proteomes" id="UP000886653">
    <property type="component" value="Unassembled WGS sequence"/>
</dbReference>
<evidence type="ECO:0000256" key="2">
    <source>
        <dbReference type="ARBA" id="ARBA00004834"/>
    </source>
</evidence>
<dbReference type="Pfam" id="PF22848">
    <property type="entry name" value="ASD1_dom"/>
    <property type="match status" value="1"/>
</dbReference>
<evidence type="ECO:0000313" key="10">
    <source>
        <dbReference type="EMBL" id="KAG0146632.1"/>
    </source>
</evidence>
<protein>
    <recommendedName>
        <fullName evidence="4">non-reducing end alpha-L-arabinofuranosidase</fullName>
        <ecNumber evidence="4">3.2.1.55</ecNumber>
    </recommendedName>
</protein>
<dbReference type="InterPro" id="IPR055235">
    <property type="entry name" value="ASD1_cat"/>
</dbReference>
<keyword evidence="11" id="KW-1185">Reference proteome</keyword>
<sequence length="648" mass="71726">MSKIPKLLWSGGLLLLGVAISDAQRTHFNVTTITLSSRPTHQIPKLYGVMFEDINHSGDGGNRAQMLRNPALQIKNPSRDPVGALEAWQAIGHITLKAVDLSRNQPLSQALPNALEVVIPPGKAGAVLNSGYWGININQQWTYTATFNAKLGGQTAGGCGIKLAVLLISKDSHGTVFGEEDVVFPRCLTKTWQEFKVKIQPRQSATNANNAFGIKFTSNYQTTEVVHVTLVELNPPTFNNRPNGVRIDLAEATAALKSSFWRLGGNNMEGYSPTDRWIWNHTIGPVSQRPGRLGNWGYINTDGFGLLEILQHSEDLNMEFIASVWSGLSLSPFKAVPEYEIDRYIQEAKDMINFIIGPVSTPQGALRARLGHAKPFAMQWCEIGNEDFFSKASYAYRWRHLATALIKEFPQLKFIATTHPKDVTLIPEPHAYDIHTYQTPDWYVRNTHHYDTWPRNGPKIFQLEFAANLKLGQLPRSSTQEGAVGEAAYMTGMERNSDVIEGIAYAPTYCNTQSPEASQWHPNLIEFNAMTLTKTPSYYVQQMFAQFLGDRYLPSNIPTKPGAVDWSATIRSSDGTIFLKITNAGKRQHRINIVLPWKSAAQVTVHTLANTGNLNNAPVISNIPTGPGQVLSHVLPPQAVVAIVIPKA</sequence>
<evidence type="ECO:0000313" key="11">
    <source>
        <dbReference type="Proteomes" id="UP000886653"/>
    </source>
</evidence>
<evidence type="ECO:0000256" key="8">
    <source>
        <dbReference type="SAM" id="SignalP"/>
    </source>
</evidence>
<dbReference type="GO" id="GO:0046373">
    <property type="term" value="P:L-arabinose metabolic process"/>
    <property type="evidence" value="ECO:0007669"/>
    <property type="project" value="InterPro"/>
</dbReference>
<dbReference type="AlphaFoldDB" id="A0A9P6TBU3"/>
<evidence type="ECO:0000256" key="1">
    <source>
        <dbReference type="ARBA" id="ARBA00001462"/>
    </source>
</evidence>
<keyword evidence="5 8" id="KW-0732">Signal</keyword>
<dbReference type="SMART" id="SM00813">
    <property type="entry name" value="Alpha-L-AF_C"/>
    <property type="match status" value="1"/>
</dbReference>
<dbReference type="Pfam" id="PF06964">
    <property type="entry name" value="Alpha-L-AF_C"/>
    <property type="match status" value="1"/>
</dbReference>
<accession>A0A9P6TBU3</accession>
<dbReference type="InterPro" id="IPR051563">
    <property type="entry name" value="Glycosyl_Hydrolase_51"/>
</dbReference>
<reference evidence="10" key="1">
    <citation type="submission" date="2013-11" db="EMBL/GenBank/DDBJ databases">
        <title>Genome sequence of the fusiform rust pathogen reveals effectors for host alternation and coevolution with pine.</title>
        <authorList>
            <consortium name="DOE Joint Genome Institute"/>
            <person name="Smith K."/>
            <person name="Pendleton A."/>
            <person name="Kubisiak T."/>
            <person name="Anderson C."/>
            <person name="Salamov A."/>
            <person name="Aerts A."/>
            <person name="Riley R."/>
            <person name="Clum A."/>
            <person name="Lindquist E."/>
            <person name="Ence D."/>
            <person name="Campbell M."/>
            <person name="Kronenberg Z."/>
            <person name="Feau N."/>
            <person name="Dhillon B."/>
            <person name="Hamelin R."/>
            <person name="Burleigh J."/>
            <person name="Smith J."/>
            <person name="Yandell M."/>
            <person name="Nelson C."/>
            <person name="Grigoriev I."/>
            <person name="Davis J."/>
        </authorList>
    </citation>
    <scope>NUCLEOTIDE SEQUENCE</scope>
    <source>
        <strain evidence="10">G11</strain>
    </source>
</reference>
<feature type="signal peptide" evidence="8">
    <location>
        <begin position="1"/>
        <end position="23"/>
    </location>
</feature>
<evidence type="ECO:0000256" key="4">
    <source>
        <dbReference type="ARBA" id="ARBA00012670"/>
    </source>
</evidence>
<evidence type="ECO:0000256" key="5">
    <source>
        <dbReference type="ARBA" id="ARBA00022729"/>
    </source>
</evidence>
<dbReference type="PANTHER" id="PTHR31776">
    <property type="entry name" value="ALPHA-L-ARABINOFURANOSIDASE 1"/>
    <property type="match status" value="1"/>
</dbReference>
<evidence type="ECO:0000256" key="7">
    <source>
        <dbReference type="ARBA" id="ARBA00023180"/>
    </source>
</evidence>
<comment type="similarity">
    <text evidence="3">Belongs to the glycosyl hydrolase 51 family.</text>
</comment>
<feature type="domain" description="Alpha-L-arabinofuranosidase C-terminal" evidence="9">
    <location>
        <begin position="464"/>
        <end position="639"/>
    </location>
</feature>
<evidence type="ECO:0000259" key="9">
    <source>
        <dbReference type="SMART" id="SM00813"/>
    </source>
</evidence>
<dbReference type="InterPro" id="IPR010720">
    <property type="entry name" value="Alpha-L-AF_C"/>
</dbReference>
<evidence type="ECO:0000256" key="6">
    <source>
        <dbReference type="ARBA" id="ARBA00022801"/>
    </source>
</evidence>
<dbReference type="Gene3D" id="3.20.20.80">
    <property type="entry name" value="Glycosidases"/>
    <property type="match status" value="1"/>
</dbReference>
<keyword evidence="6" id="KW-0378">Hydrolase</keyword>
<proteinExistence type="inferred from homology"/>
<dbReference type="GO" id="GO:0046556">
    <property type="term" value="F:alpha-L-arabinofuranosidase activity"/>
    <property type="evidence" value="ECO:0007669"/>
    <property type="project" value="UniProtKB-EC"/>
</dbReference>
<organism evidence="10 11">
    <name type="scientific">Cronartium quercuum f. sp. fusiforme G11</name>
    <dbReference type="NCBI Taxonomy" id="708437"/>
    <lineage>
        <taxon>Eukaryota</taxon>
        <taxon>Fungi</taxon>
        <taxon>Dikarya</taxon>
        <taxon>Basidiomycota</taxon>
        <taxon>Pucciniomycotina</taxon>
        <taxon>Pucciniomycetes</taxon>
        <taxon>Pucciniales</taxon>
        <taxon>Coleosporiaceae</taxon>
        <taxon>Cronartium</taxon>
    </lineage>
</organism>
<comment type="pathway">
    <text evidence="2">Glycan metabolism; L-arabinan degradation.</text>
</comment>
<dbReference type="EMBL" id="MU167258">
    <property type="protein sequence ID" value="KAG0146632.1"/>
    <property type="molecule type" value="Genomic_DNA"/>
</dbReference>
<keyword evidence="7" id="KW-0325">Glycoprotein</keyword>
<dbReference type="EC" id="3.2.1.55" evidence="4"/>
<name>A0A9P6TBU3_9BASI</name>